<dbReference type="GO" id="GO:0005525">
    <property type="term" value="F:GTP binding"/>
    <property type="evidence" value="ECO:0007669"/>
    <property type="project" value="UniProtKB-KW"/>
</dbReference>
<evidence type="ECO:0000256" key="1">
    <source>
        <dbReference type="ARBA" id="ARBA00005429"/>
    </source>
</evidence>
<dbReference type="AlphaFoldDB" id="A0AA47NQ64"/>
<dbReference type="InterPro" id="IPR030385">
    <property type="entry name" value="G_IRG_dom"/>
</dbReference>
<comment type="similarity">
    <text evidence="1">Belongs to the TRAFAC class dynamin-like GTPase superfamily. IRG family.</text>
</comment>
<keyword evidence="4" id="KW-0342">GTP-binding</keyword>
<dbReference type="PANTHER" id="PTHR32341">
    <property type="entry name" value="INTERFERON-INDUCIBLE GTPASE"/>
    <property type="match status" value="1"/>
</dbReference>
<dbReference type="PROSITE" id="PS51716">
    <property type="entry name" value="G_IRG"/>
    <property type="match status" value="1"/>
</dbReference>
<keyword evidence="3" id="KW-0378">Hydrolase</keyword>
<evidence type="ECO:0000313" key="7">
    <source>
        <dbReference type="EMBL" id="KAK0134121.1"/>
    </source>
</evidence>
<dbReference type="InterPro" id="IPR007743">
    <property type="entry name" value="Immunity-related_GTPase-like"/>
</dbReference>
<proteinExistence type="inferred from homology"/>
<dbReference type="InterPro" id="IPR051515">
    <property type="entry name" value="IRG"/>
</dbReference>
<dbReference type="PANTHER" id="PTHR32341:SF10">
    <property type="entry name" value="INTERFERON-INDUCIBLE GTPASE 5"/>
    <property type="match status" value="1"/>
</dbReference>
<keyword evidence="2" id="KW-0547">Nucleotide-binding</keyword>
<dbReference type="Pfam" id="PF05049">
    <property type="entry name" value="IIGP"/>
    <property type="match status" value="1"/>
</dbReference>
<dbReference type="Gene3D" id="3.40.50.300">
    <property type="entry name" value="P-loop containing nucleotide triphosphate hydrolases"/>
    <property type="match status" value="1"/>
</dbReference>
<feature type="domain" description="IRG-type G" evidence="6">
    <location>
        <begin position="79"/>
        <end position="252"/>
    </location>
</feature>
<name>A0AA47NQ64_MERPO</name>
<organism evidence="7 8">
    <name type="scientific">Merluccius polli</name>
    <name type="common">Benguela hake</name>
    <name type="synonym">Merluccius cadenati</name>
    <dbReference type="NCBI Taxonomy" id="89951"/>
    <lineage>
        <taxon>Eukaryota</taxon>
        <taxon>Metazoa</taxon>
        <taxon>Chordata</taxon>
        <taxon>Craniata</taxon>
        <taxon>Vertebrata</taxon>
        <taxon>Euteleostomi</taxon>
        <taxon>Actinopterygii</taxon>
        <taxon>Neopterygii</taxon>
        <taxon>Teleostei</taxon>
        <taxon>Neoteleostei</taxon>
        <taxon>Acanthomorphata</taxon>
        <taxon>Zeiogadaria</taxon>
        <taxon>Gadariae</taxon>
        <taxon>Gadiformes</taxon>
        <taxon>Gadoidei</taxon>
        <taxon>Merlucciidae</taxon>
        <taxon>Merluccius</taxon>
    </lineage>
</organism>
<evidence type="ECO:0000259" key="6">
    <source>
        <dbReference type="PROSITE" id="PS51716"/>
    </source>
</evidence>
<dbReference type="SUPFAM" id="SSF52540">
    <property type="entry name" value="P-loop containing nucleoside triphosphate hydrolases"/>
    <property type="match status" value="1"/>
</dbReference>
<dbReference type="InterPro" id="IPR027417">
    <property type="entry name" value="P-loop_NTPase"/>
</dbReference>
<evidence type="ECO:0000256" key="4">
    <source>
        <dbReference type="ARBA" id="ARBA00023134"/>
    </source>
</evidence>
<dbReference type="FunFam" id="3.40.50.300:FF:000541">
    <property type="entry name" value="Immunity related GTPase M"/>
    <property type="match status" value="1"/>
</dbReference>
<keyword evidence="8" id="KW-1185">Reference proteome</keyword>
<dbReference type="Proteomes" id="UP001174136">
    <property type="component" value="Unassembled WGS sequence"/>
</dbReference>
<evidence type="ECO:0000256" key="3">
    <source>
        <dbReference type="ARBA" id="ARBA00022801"/>
    </source>
</evidence>
<evidence type="ECO:0000256" key="2">
    <source>
        <dbReference type="ARBA" id="ARBA00022741"/>
    </source>
</evidence>
<feature type="region of interest" description="Disordered" evidence="5">
    <location>
        <begin position="96"/>
        <end position="116"/>
    </location>
</feature>
<reference evidence="7" key="1">
    <citation type="journal article" date="2023" name="Front. Mar. Sci.">
        <title>A new Merluccius polli reference genome to investigate the effects of global change in West African waters.</title>
        <authorList>
            <person name="Mateo J.L."/>
            <person name="Blanco-Fernandez C."/>
            <person name="Garcia-Vazquez E."/>
            <person name="Machado-Schiaffino G."/>
        </authorList>
    </citation>
    <scope>NUCLEOTIDE SEQUENCE</scope>
    <source>
        <strain evidence="7">C29</strain>
        <tissue evidence="7">Fin</tissue>
    </source>
</reference>
<evidence type="ECO:0000313" key="8">
    <source>
        <dbReference type="Proteomes" id="UP001174136"/>
    </source>
</evidence>
<dbReference type="EMBL" id="JAOPHQ010005739">
    <property type="protein sequence ID" value="KAK0134121.1"/>
    <property type="molecule type" value="Genomic_DNA"/>
</dbReference>
<accession>A0AA47NQ64</accession>
<gene>
    <name evidence="7" type="primary">IRGC_4</name>
    <name evidence="7" type="ORF">N1851_030323</name>
</gene>
<dbReference type="GO" id="GO:0016020">
    <property type="term" value="C:membrane"/>
    <property type="evidence" value="ECO:0007669"/>
    <property type="project" value="InterPro"/>
</dbReference>
<protein>
    <submittedName>
        <fullName evidence="7">Interferon-inducible GTPase 5</fullName>
    </submittedName>
</protein>
<evidence type="ECO:0000256" key="5">
    <source>
        <dbReference type="SAM" id="MobiDB-lite"/>
    </source>
</evidence>
<sequence>MTSGSSSPRSALIAAFLSHSAIQQTLLPNQLPQHQHQQSNTMSPMESKATEEIKKALDNNDPGLAVSITKKYLEDINNIQLNIAVTGESGCGKGIDNKDKRAAPTGVTETTIEPESFPDPRCPNVLIWDLPGIGTTKFPADQYLEHVGFEKFDFFIIVSADRFTENDAKLAQEIKKMGKKFYFIRPKIDDNLRAAERSQRTYDEGETLQKIRENCIQGLKDQGVTSPQVFLVSLLDLHKYDFPILLVTIEREMPSLKRDVLILALPNVCRSVIHKKKEVFSSRIMYYALLSAGATAIPVPGLSIAANVGILVSVLNTYVDGFGLDEKSLEKLSIDTKTPLPDLMEVMKCRLSGKVVTAELVVKMLSNYSAGASVLTATLSLIPIVGAIVGSPLSYITINGFLCDTLDKLSVDAENVLTEALGI</sequence>
<dbReference type="GO" id="GO:0016787">
    <property type="term" value="F:hydrolase activity"/>
    <property type="evidence" value="ECO:0007669"/>
    <property type="project" value="UniProtKB-KW"/>
</dbReference>
<comment type="caution">
    <text evidence="7">The sequence shown here is derived from an EMBL/GenBank/DDBJ whole genome shotgun (WGS) entry which is preliminary data.</text>
</comment>